<dbReference type="EMBL" id="CP089044">
    <property type="protein sequence ID" value="UYF76556.1"/>
    <property type="molecule type" value="Genomic_DNA"/>
</dbReference>
<keyword evidence="1" id="KW-0472">Membrane</keyword>
<protein>
    <recommendedName>
        <fullName evidence="4">Holin</fullName>
    </recommendedName>
</protein>
<proteinExistence type="predicted"/>
<sequence length="122" mass="13932">MSWHDFYEAVVKALNDFQFFIAGLLGATVVTRYHKDRLKNVWDYAVFILSGAITAHYLTQVVIHLFHLEPIHAGGVGFLLGAFGGMIIQELTTWIKTGAYKDQNFFSYFADIVKEWLSRGKK</sequence>
<name>A0AA46S9B6_9GAMM</name>
<dbReference type="Proteomes" id="UP001164081">
    <property type="component" value="Chromosome"/>
</dbReference>
<evidence type="ECO:0000313" key="3">
    <source>
        <dbReference type="Proteomes" id="UP001164081"/>
    </source>
</evidence>
<keyword evidence="1" id="KW-0812">Transmembrane</keyword>
<evidence type="ECO:0000256" key="1">
    <source>
        <dbReference type="SAM" id="Phobius"/>
    </source>
</evidence>
<accession>A0AA46S9B6</accession>
<organism evidence="2 3">
    <name type="scientific">Acinetobacter ursingii</name>
    <dbReference type="NCBI Taxonomy" id="108980"/>
    <lineage>
        <taxon>Bacteria</taxon>
        <taxon>Pseudomonadati</taxon>
        <taxon>Pseudomonadota</taxon>
        <taxon>Gammaproteobacteria</taxon>
        <taxon>Moraxellales</taxon>
        <taxon>Moraxellaceae</taxon>
        <taxon>Acinetobacter</taxon>
    </lineage>
</organism>
<reference evidence="2" key="1">
    <citation type="journal article" date="2022" name="J Glob Antimicrob Resist">
        <title>Comparative analysis of IMP-4- and OXA-58-containing plasmids of three carbapenemase-producing Acinetobacter ursingii strains in the Netherlands.</title>
        <authorList>
            <person name="Hendrickx A.P.A."/>
            <person name="Schade R.P."/>
            <person name="Landman F."/>
            <person name="Bosch T."/>
            <person name="Schouls L.M."/>
            <person name="van Dijk K."/>
        </authorList>
    </citation>
    <scope>NUCLEOTIDE SEQUENCE</scope>
    <source>
        <strain evidence="2">RIVM_C010761</strain>
    </source>
</reference>
<dbReference type="AlphaFoldDB" id="A0AA46S9B6"/>
<evidence type="ECO:0000313" key="2">
    <source>
        <dbReference type="EMBL" id="UYF76556.1"/>
    </source>
</evidence>
<feature type="transmembrane region" description="Helical" evidence="1">
    <location>
        <begin position="41"/>
        <end position="59"/>
    </location>
</feature>
<dbReference type="RefSeq" id="WP_187695334.1">
    <property type="nucleotide sequence ID" value="NZ_CP089044.1"/>
</dbReference>
<evidence type="ECO:0008006" key="4">
    <source>
        <dbReference type="Google" id="ProtNLM"/>
    </source>
</evidence>
<feature type="transmembrane region" description="Helical" evidence="1">
    <location>
        <begin position="17"/>
        <end position="34"/>
    </location>
</feature>
<keyword evidence="1" id="KW-1133">Transmembrane helix</keyword>
<gene>
    <name evidence="2" type="ORF">LSO58_06685</name>
</gene>
<feature type="transmembrane region" description="Helical" evidence="1">
    <location>
        <begin position="71"/>
        <end position="88"/>
    </location>
</feature>